<accession>A0A8X6MJ84</accession>
<proteinExistence type="predicted"/>
<gene>
    <name evidence="2" type="ORF">NPIL_183821</name>
</gene>
<name>A0A8X6MJ84_NEPPI</name>
<comment type="caution">
    <text evidence="2">The sequence shown here is derived from an EMBL/GenBank/DDBJ whole genome shotgun (WGS) entry which is preliminary data.</text>
</comment>
<dbReference type="EMBL" id="BMAW01047501">
    <property type="protein sequence ID" value="GFS61159.1"/>
    <property type="molecule type" value="Genomic_DNA"/>
</dbReference>
<feature type="compositionally biased region" description="Polar residues" evidence="1">
    <location>
        <begin position="77"/>
        <end position="86"/>
    </location>
</feature>
<protein>
    <submittedName>
        <fullName evidence="2">Uncharacterized protein</fullName>
    </submittedName>
</protein>
<evidence type="ECO:0000313" key="3">
    <source>
        <dbReference type="Proteomes" id="UP000887013"/>
    </source>
</evidence>
<reference evidence="2" key="1">
    <citation type="submission" date="2020-08" db="EMBL/GenBank/DDBJ databases">
        <title>Multicomponent nature underlies the extraordinary mechanical properties of spider dragline silk.</title>
        <authorList>
            <person name="Kono N."/>
            <person name="Nakamura H."/>
            <person name="Mori M."/>
            <person name="Yoshida Y."/>
            <person name="Ohtoshi R."/>
            <person name="Malay A.D."/>
            <person name="Moran D.A.P."/>
            <person name="Tomita M."/>
            <person name="Numata K."/>
            <person name="Arakawa K."/>
        </authorList>
    </citation>
    <scope>NUCLEOTIDE SEQUENCE</scope>
</reference>
<feature type="compositionally biased region" description="Basic and acidic residues" evidence="1">
    <location>
        <begin position="94"/>
        <end position="105"/>
    </location>
</feature>
<sequence>MDTRKFFMLAELEDAVNDPDFFESDNDGATVDINELHPNKVDIVLDIEDNTLQDSYPREVSSILEIHLRALNITFTSTDSNNNNVARTVRKPKHMGEKTNKKSEETNSDWQKVRSQVKQP</sequence>
<feature type="region of interest" description="Disordered" evidence="1">
    <location>
        <begin position="77"/>
        <end position="120"/>
    </location>
</feature>
<evidence type="ECO:0000256" key="1">
    <source>
        <dbReference type="SAM" id="MobiDB-lite"/>
    </source>
</evidence>
<organism evidence="2 3">
    <name type="scientific">Nephila pilipes</name>
    <name type="common">Giant wood spider</name>
    <name type="synonym">Nephila maculata</name>
    <dbReference type="NCBI Taxonomy" id="299642"/>
    <lineage>
        <taxon>Eukaryota</taxon>
        <taxon>Metazoa</taxon>
        <taxon>Ecdysozoa</taxon>
        <taxon>Arthropoda</taxon>
        <taxon>Chelicerata</taxon>
        <taxon>Arachnida</taxon>
        <taxon>Araneae</taxon>
        <taxon>Araneomorphae</taxon>
        <taxon>Entelegynae</taxon>
        <taxon>Araneoidea</taxon>
        <taxon>Nephilidae</taxon>
        <taxon>Nephila</taxon>
    </lineage>
</organism>
<dbReference type="AlphaFoldDB" id="A0A8X6MJ84"/>
<evidence type="ECO:0000313" key="2">
    <source>
        <dbReference type="EMBL" id="GFS61159.1"/>
    </source>
</evidence>
<feature type="compositionally biased region" description="Polar residues" evidence="1">
    <location>
        <begin position="108"/>
        <end position="120"/>
    </location>
</feature>
<dbReference type="Proteomes" id="UP000887013">
    <property type="component" value="Unassembled WGS sequence"/>
</dbReference>
<keyword evidence="3" id="KW-1185">Reference proteome</keyword>